<dbReference type="PROSITE" id="PS51186">
    <property type="entry name" value="GNAT"/>
    <property type="match status" value="1"/>
</dbReference>
<comment type="caution">
    <text evidence="2">The sequence shown here is derived from an EMBL/GenBank/DDBJ whole genome shotgun (WGS) entry which is preliminary data.</text>
</comment>
<dbReference type="CDD" id="cd04301">
    <property type="entry name" value="NAT_SF"/>
    <property type="match status" value="1"/>
</dbReference>
<dbReference type="InterPro" id="IPR000182">
    <property type="entry name" value="GNAT_dom"/>
</dbReference>
<reference evidence="2 3" key="1">
    <citation type="submission" date="2020-01" db="EMBL/GenBank/DDBJ databases">
        <title>Polyphasic characterisation and genomic insights into a novel alkali tolerant bacterium VR-M41.</title>
        <authorList>
            <person name="Vemuluri V.R."/>
        </authorList>
    </citation>
    <scope>NUCLEOTIDE SEQUENCE [LARGE SCALE GENOMIC DNA]</scope>
    <source>
        <strain evidence="2 3">VR-M41</strain>
    </source>
</reference>
<keyword evidence="3" id="KW-1185">Reference proteome</keyword>
<organism evidence="2 3">
    <name type="scientific">Saccharibacillus alkalitolerans</name>
    <dbReference type="NCBI Taxonomy" id="2705290"/>
    <lineage>
        <taxon>Bacteria</taxon>
        <taxon>Bacillati</taxon>
        <taxon>Bacillota</taxon>
        <taxon>Bacilli</taxon>
        <taxon>Bacillales</taxon>
        <taxon>Paenibacillaceae</taxon>
        <taxon>Saccharibacillus</taxon>
    </lineage>
</organism>
<evidence type="ECO:0000313" key="2">
    <source>
        <dbReference type="EMBL" id="NGZ76695.1"/>
    </source>
</evidence>
<gene>
    <name evidence="2" type="ORF">GYN08_15325</name>
</gene>
<dbReference type="EMBL" id="JAAFGS010000005">
    <property type="protein sequence ID" value="NGZ76695.1"/>
    <property type="molecule type" value="Genomic_DNA"/>
</dbReference>
<dbReference type="Proteomes" id="UP000800303">
    <property type="component" value="Unassembled WGS sequence"/>
</dbReference>
<proteinExistence type="predicted"/>
<evidence type="ECO:0000259" key="1">
    <source>
        <dbReference type="PROSITE" id="PS51186"/>
    </source>
</evidence>
<feature type="domain" description="N-acetyltransferase" evidence="1">
    <location>
        <begin position="5"/>
        <end position="136"/>
    </location>
</feature>
<protein>
    <submittedName>
        <fullName evidence="2">GNAT family N-acetyltransferase</fullName>
    </submittedName>
</protein>
<dbReference type="SUPFAM" id="SSF55729">
    <property type="entry name" value="Acyl-CoA N-acyltransferases (Nat)"/>
    <property type="match status" value="1"/>
</dbReference>
<dbReference type="InterPro" id="IPR016181">
    <property type="entry name" value="Acyl_CoA_acyltransferase"/>
</dbReference>
<name>A0ABX0F9S3_9BACL</name>
<dbReference type="Pfam" id="PF00583">
    <property type="entry name" value="Acetyltransf_1"/>
    <property type="match status" value="1"/>
</dbReference>
<evidence type="ECO:0000313" key="3">
    <source>
        <dbReference type="Proteomes" id="UP000800303"/>
    </source>
</evidence>
<dbReference type="Gene3D" id="3.40.630.30">
    <property type="match status" value="1"/>
</dbReference>
<accession>A0ABX0F9S3</accession>
<sequence>MRYLHTLDSLTEDRLAGGFFEDWPNPPSPSSFLRLLKGSSYVVLAENADTGQIVGFVNALSDGVLSAYIPLLEVIPEYRGHGIGQELVRLILEKLDGHYMVDLLCDAELESFYAKLNLRPAGGMMLRNYKNQSGMP</sequence>